<dbReference type="VEuPathDB" id="FungiDB:P168DRAFT_324039"/>
<evidence type="ECO:0000256" key="5">
    <source>
        <dbReference type="ARBA" id="ARBA00022927"/>
    </source>
</evidence>
<dbReference type="FunFam" id="1.25.40.510:FF:000004">
    <property type="entry name" value="Putative RNA export mediator Gle1"/>
    <property type="match status" value="1"/>
</dbReference>
<reference evidence="12" key="1">
    <citation type="submission" date="2016-12" db="EMBL/GenBank/DDBJ databases">
        <title>The genomes of Aspergillus section Nigri reveals drivers in fungal speciation.</title>
        <authorList>
            <consortium name="DOE Joint Genome Institute"/>
            <person name="Vesth T.C."/>
            <person name="Nybo J."/>
            <person name="Theobald S."/>
            <person name="Brandl J."/>
            <person name="Frisvad J.C."/>
            <person name="Nielsen K.F."/>
            <person name="Lyhne E.K."/>
            <person name="Kogle M.E."/>
            <person name="Kuo A."/>
            <person name="Riley R."/>
            <person name="Clum A."/>
            <person name="Nolan M."/>
            <person name="Lipzen A."/>
            <person name="Salamov A."/>
            <person name="Henrissat B."/>
            <person name="Wiebenga A."/>
            <person name="De vries R.P."/>
            <person name="Grigoriev I.V."/>
            <person name="Mortensen U.H."/>
            <person name="Andersen M.R."/>
            <person name="Baker S.E."/>
        </authorList>
    </citation>
    <scope>NUCLEOTIDE SEQUENCE</scope>
    <source>
        <strain evidence="12">IBT 28561</strain>
    </source>
</reference>
<dbReference type="InterPro" id="IPR012476">
    <property type="entry name" value="GLE1"/>
</dbReference>
<evidence type="ECO:0000256" key="8">
    <source>
        <dbReference type="ARBA" id="ARBA00023242"/>
    </source>
</evidence>
<dbReference type="Gene3D" id="1.25.40.510">
    <property type="entry name" value="GLE1-like"/>
    <property type="match status" value="1"/>
</dbReference>
<comment type="caution">
    <text evidence="12">The sequence shown here is derived from an EMBL/GenBank/DDBJ whole genome shotgun (WGS) entry which is preliminary data.</text>
</comment>
<dbReference type="InterPro" id="IPR038506">
    <property type="entry name" value="GLE1-like_sf"/>
</dbReference>
<feature type="compositionally biased region" description="Basic and acidic residues" evidence="11">
    <location>
        <begin position="77"/>
        <end position="169"/>
    </location>
</feature>
<dbReference type="GO" id="GO:0016973">
    <property type="term" value="P:poly(A)+ mRNA export from nucleus"/>
    <property type="evidence" value="ECO:0007669"/>
    <property type="project" value="InterPro"/>
</dbReference>
<gene>
    <name evidence="12" type="ORF">P168DRAFT_324039</name>
</gene>
<keyword evidence="4" id="KW-0509">mRNA transport</keyword>
<dbReference type="PANTHER" id="PTHR12960">
    <property type="entry name" value="GLE-1-RELATED"/>
    <property type="match status" value="1"/>
</dbReference>
<protein>
    <recommendedName>
        <fullName evidence="9">mRNA export factor GLE1</fullName>
    </recommendedName>
    <alternativeName>
        <fullName evidence="10">Nucleoporin GLE1</fullName>
    </alternativeName>
</protein>
<comment type="subcellular location">
    <subcellularLocation>
        <location evidence="1">Nucleus</location>
        <location evidence="1">Nuclear pore complex</location>
    </subcellularLocation>
</comment>
<dbReference type="Proteomes" id="UP000234254">
    <property type="component" value="Unassembled WGS sequence"/>
</dbReference>
<organism evidence="12 13">
    <name type="scientific">Aspergillus campestris (strain IBT 28561)</name>
    <dbReference type="NCBI Taxonomy" id="1392248"/>
    <lineage>
        <taxon>Eukaryota</taxon>
        <taxon>Fungi</taxon>
        <taxon>Dikarya</taxon>
        <taxon>Ascomycota</taxon>
        <taxon>Pezizomycotina</taxon>
        <taxon>Eurotiomycetes</taxon>
        <taxon>Eurotiomycetidae</taxon>
        <taxon>Eurotiales</taxon>
        <taxon>Aspergillaceae</taxon>
        <taxon>Aspergillus</taxon>
        <taxon>Aspergillus subgen. Circumdati</taxon>
    </lineage>
</organism>
<dbReference type="EMBL" id="MSFM01000001">
    <property type="protein sequence ID" value="PKY09001.1"/>
    <property type="molecule type" value="Genomic_DNA"/>
</dbReference>
<accession>A0A2I1DGK5</accession>
<dbReference type="PANTHER" id="PTHR12960:SF0">
    <property type="entry name" value="MRNA EXPORT FACTOR GLE1"/>
    <property type="match status" value="1"/>
</dbReference>
<dbReference type="GO" id="GO:0005543">
    <property type="term" value="F:phospholipid binding"/>
    <property type="evidence" value="ECO:0007669"/>
    <property type="project" value="TreeGrafter"/>
</dbReference>
<keyword evidence="6" id="KW-0811">Translocation</keyword>
<evidence type="ECO:0000256" key="4">
    <source>
        <dbReference type="ARBA" id="ARBA00022816"/>
    </source>
</evidence>
<dbReference type="GeneID" id="36548298"/>
<evidence type="ECO:0000256" key="2">
    <source>
        <dbReference type="ARBA" id="ARBA00011056"/>
    </source>
</evidence>
<dbReference type="GO" id="GO:0005737">
    <property type="term" value="C:cytoplasm"/>
    <property type="evidence" value="ECO:0007669"/>
    <property type="project" value="TreeGrafter"/>
</dbReference>
<evidence type="ECO:0000256" key="9">
    <source>
        <dbReference type="ARBA" id="ARBA00026227"/>
    </source>
</evidence>
<evidence type="ECO:0000256" key="6">
    <source>
        <dbReference type="ARBA" id="ARBA00023010"/>
    </source>
</evidence>
<dbReference type="AlphaFoldDB" id="A0A2I1DGK5"/>
<evidence type="ECO:0000256" key="7">
    <source>
        <dbReference type="ARBA" id="ARBA00023132"/>
    </source>
</evidence>
<feature type="compositionally biased region" description="Basic and acidic residues" evidence="11">
    <location>
        <begin position="177"/>
        <end position="198"/>
    </location>
</feature>
<keyword evidence="5" id="KW-0653">Protein transport</keyword>
<dbReference type="GO" id="GO:0031369">
    <property type="term" value="F:translation initiation factor binding"/>
    <property type="evidence" value="ECO:0007669"/>
    <property type="project" value="TreeGrafter"/>
</dbReference>
<evidence type="ECO:0000256" key="10">
    <source>
        <dbReference type="ARBA" id="ARBA00029983"/>
    </source>
</evidence>
<evidence type="ECO:0000313" key="12">
    <source>
        <dbReference type="EMBL" id="PKY09001.1"/>
    </source>
</evidence>
<proteinExistence type="inferred from homology"/>
<keyword evidence="3" id="KW-0813">Transport</keyword>
<sequence>MGRLSYPSQLDSPSKQLIFELAKDLEELRIHNAELKKVKTYERRSFYENLDRIDSEIEAQHNAALDKVAAEREQVRHEAEETLRVHQRAVEEEHRRKEEEARREAERKEKERQEKLRREQEEAARREAERKAAEDAKKKAEQEAEQKRKAAQEEKERSERERLEDENRKRQAAAQKAEQDAARVREETAKKAAAERQKQVGGARLTPEEIKVQARYVELHQHLKKFRQYMKDESKTNLVVKQNMGDMRRSIKKCVGQLREGKGTNKGQLQEIRATLEKAATISEPSVDIRQFLAFPPDNIANSDDNKVPALLIYALNIFSKSLISSLITEASINHGHAEPVGIVAAQIFSSDAFIYKGCHMVDILWAKYRAICPALWGFHGSEKTEGGRRALGWWRDGPGGPYISEQAHADRMTALGAGYSALTLRNFGKTPRKNPFPNTMFWMTMHKILSIPPAEIQETHLILLSAMLKSSAERIVGFFGHVGLALMRQAIVDLPNALPRQSMGVNQLKLLKDLYKREKNIII</sequence>
<evidence type="ECO:0000256" key="1">
    <source>
        <dbReference type="ARBA" id="ARBA00004567"/>
    </source>
</evidence>
<keyword evidence="13" id="KW-1185">Reference proteome</keyword>
<dbReference type="GO" id="GO:0044614">
    <property type="term" value="C:nuclear pore cytoplasmic filaments"/>
    <property type="evidence" value="ECO:0007669"/>
    <property type="project" value="TreeGrafter"/>
</dbReference>
<keyword evidence="8" id="KW-0539">Nucleus</keyword>
<dbReference type="GO" id="GO:0015031">
    <property type="term" value="P:protein transport"/>
    <property type="evidence" value="ECO:0007669"/>
    <property type="project" value="UniProtKB-KW"/>
</dbReference>
<comment type="similarity">
    <text evidence="2">Belongs to the GLE1 family.</text>
</comment>
<keyword evidence="7" id="KW-0906">Nuclear pore complex</keyword>
<dbReference type="OrthoDB" id="420884at2759"/>
<evidence type="ECO:0000313" key="13">
    <source>
        <dbReference type="Proteomes" id="UP000234254"/>
    </source>
</evidence>
<dbReference type="GO" id="GO:0000822">
    <property type="term" value="F:inositol hexakisphosphate binding"/>
    <property type="evidence" value="ECO:0007669"/>
    <property type="project" value="TreeGrafter"/>
</dbReference>
<feature type="region of interest" description="Disordered" evidence="11">
    <location>
        <begin position="77"/>
        <end position="202"/>
    </location>
</feature>
<dbReference type="Pfam" id="PF07817">
    <property type="entry name" value="GLE1"/>
    <property type="match status" value="1"/>
</dbReference>
<evidence type="ECO:0000256" key="11">
    <source>
        <dbReference type="SAM" id="MobiDB-lite"/>
    </source>
</evidence>
<evidence type="ECO:0000256" key="3">
    <source>
        <dbReference type="ARBA" id="ARBA00022448"/>
    </source>
</evidence>
<dbReference type="RefSeq" id="XP_024697595.1">
    <property type="nucleotide sequence ID" value="XM_024840774.1"/>
</dbReference>
<name>A0A2I1DGK5_ASPC2</name>